<dbReference type="InterPro" id="IPR054353">
    <property type="entry name" value="IstA-like_C"/>
</dbReference>
<sequence length="390" mass="45222">MLRKEDYRMIDLLKQKGLYLKDIADGLGVSSRTVRRALKRGGPPPRERKRARSKLDAYKQTVDRLLSEGVWNAQVILREIQNEGYVGGYTILREYIQPKRPLRASRATVRFETTPGQQMQSDWGEVIVQIANQPTKVYFCVNELSYSRRFHFWCTNSQDSEHTYEGIIRSLEYFGGTTEEVLVDNQKATVLEHPANGKPYFNARFLDMADHYGLTPKACKPYRARTKGKDERMVGYIKGNFFVRYRAFESWAHLNQLAELWLAQEADQRVQGTVKEVVAERFQREKPALKPLPSLRYDTSYYEFRRVAWDGYIDVRGNRYSVPAELVGQGVAVRIGLDGNLRVFQAETLVAQHLLRSKQAGWSTVMSHHRELWEAVKVEQRSLEAYEEVV</sequence>
<dbReference type="PROSITE" id="PS50531">
    <property type="entry name" value="HTH_IS21"/>
    <property type="match status" value="1"/>
</dbReference>
<evidence type="ECO:0000256" key="2">
    <source>
        <dbReference type="ARBA" id="ARBA00022578"/>
    </source>
</evidence>
<keyword evidence="2" id="KW-0815">Transposition</keyword>
<dbReference type="SUPFAM" id="SSF53098">
    <property type="entry name" value="Ribonuclease H-like"/>
    <property type="match status" value="1"/>
</dbReference>
<dbReference type="InterPro" id="IPR001584">
    <property type="entry name" value="Integrase_cat-core"/>
</dbReference>
<accession>A0A0P6XLW8</accession>
<dbReference type="GO" id="GO:0003677">
    <property type="term" value="F:DNA binding"/>
    <property type="evidence" value="ECO:0007669"/>
    <property type="project" value="UniProtKB-KW"/>
</dbReference>
<dbReference type="GO" id="GO:0015074">
    <property type="term" value="P:DNA integration"/>
    <property type="evidence" value="ECO:0007669"/>
    <property type="project" value="InterPro"/>
</dbReference>
<evidence type="ECO:0000256" key="3">
    <source>
        <dbReference type="ARBA" id="ARBA00023125"/>
    </source>
</evidence>
<dbReference type="AlphaFoldDB" id="A0A0P6XLW8"/>
<keyword evidence="3" id="KW-0238">DNA-binding</keyword>
<dbReference type="EMBL" id="LGCL01000023">
    <property type="protein sequence ID" value="KPL77309.1"/>
    <property type="molecule type" value="Genomic_DNA"/>
</dbReference>
<evidence type="ECO:0000313" key="7">
    <source>
        <dbReference type="EMBL" id="KPL77309.1"/>
    </source>
</evidence>
<dbReference type="NCBIfam" id="NF033546">
    <property type="entry name" value="transpos_IS21"/>
    <property type="match status" value="1"/>
</dbReference>
<dbReference type="Gene3D" id="3.30.420.10">
    <property type="entry name" value="Ribonuclease H-like superfamily/Ribonuclease H"/>
    <property type="match status" value="1"/>
</dbReference>
<feature type="domain" description="Integrase catalytic" evidence="6">
    <location>
        <begin position="111"/>
        <end position="286"/>
    </location>
</feature>
<evidence type="ECO:0000256" key="4">
    <source>
        <dbReference type="ARBA" id="ARBA00023172"/>
    </source>
</evidence>
<dbReference type="PANTHER" id="PTHR35004:SF7">
    <property type="entry name" value="INTEGRASE PROTEIN"/>
    <property type="match status" value="1"/>
</dbReference>
<dbReference type="InterPro" id="IPR036397">
    <property type="entry name" value="RNaseH_sf"/>
</dbReference>
<feature type="domain" description="HTH IS21-type" evidence="5">
    <location>
        <begin position="5"/>
        <end position="66"/>
    </location>
</feature>
<dbReference type="InterPro" id="IPR012337">
    <property type="entry name" value="RNaseH-like_sf"/>
</dbReference>
<name>A0A0P6XLW8_9CHLR</name>
<evidence type="ECO:0000256" key="1">
    <source>
        <dbReference type="ARBA" id="ARBA00009277"/>
    </source>
</evidence>
<organism evidence="7 8">
    <name type="scientific">Ornatilinea apprima</name>
    <dbReference type="NCBI Taxonomy" id="1134406"/>
    <lineage>
        <taxon>Bacteria</taxon>
        <taxon>Bacillati</taxon>
        <taxon>Chloroflexota</taxon>
        <taxon>Anaerolineae</taxon>
        <taxon>Anaerolineales</taxon>
        <taxon>Anaerolineaceae</taxon>
        <taxon>Ornatilinea</taxon>
    </lineage>
</organism>
<dbReference type="Pfam" id="PF22483">
    <property type="entry name" value="Mu-transpos_C_2"/>
    <property type="match status" value="1"/>
</dbReference>
<keyword evidence="4" id="KW-0233">DNA recombination</keyword>
<protein>
    <submittedName>
        <fullName evidence="7">Integrase</fullName>
    </submittedName>
</protein>
<evidence type="ECO:0000313" key="8">
    <source>
        <dbReference type="Proteomes" id="UP000050417"/>
    </source>
</evidence>
<dbReference type="Proteomes" id="UP000050417">
    <property type="component" value="Unassembled WGS sequence"/>
</dbReference>
<dbReference type="Gene3D" id="1.10.10.60">
    <property type="entry name" value="Homeodomain-like"/>
    <property type="match status" value="1"/>
</dbReference>
<dbReference type="OrthoDB" id="141763at2"/>
<reference evidence="7 8" key="1">
    <citation type="submission" date="2015-07" db="EMBL/GenBank/DDBJ databases">
        <title>Genome sequence of Ornatilinea apprima DSM 23815.</title>
        <authorList>
            <person name="Hemp J."/>
            <person name="Ward L.M."/>
            <person name="Pace L.A."/>
            <person name="Fischer W.W."/>
        </authorList>
    </citation>
    <scope>NUCLEOTIDE SEQUENCE [LARGE SCALE GENOMIC DNA]</scope>
    <source>
        <strain evidence="7 8">P3M-1</strain>
    </source>
</reference>
<evidence type="ECO:0000259" key="6">
    <source>
        <dbReference type="PROSITE" id="PS50994"/>
    </source>
</evidence>
<dbReference type="PATRIC" id="fig|1134406.4.peg.4088"/>
<dbReference type="PANTHER" id="PTHR35004">
    <property type="entry name" value="TRANSPOSASE RV3428C-RELATED"/>
    <property type="match status" value="1"/>
</dbReference>
<evidence type="ECO:0000259" key="5">
    <source>
        <dbReference type="PROSITE" id="PS50531"/>
    </source>
</evidence>
<dbReference type="PROSITE" id="PS50994">
    <property type="entry name" value="INTEGRASE"/>
    <property type="match status" value="1"/>
</dbReference>
<dbReference type="Pfam" id="PF00665">
    <property type="entry name" value="rve"/>
    <property type="match status" value="1"/>
</dbReference>
<dbReference type="InterPro" id="IPR017894">
    <property type="entry name" value="HTH_IS21_transposase_type"/>
</dbReference>
<dbReference type="GO" id="GO:0006310">
    <property type="term" value="P:DNA recombination"/>
    <property type="evidence" value="ECO:0007669"/>
    <property type="project" value="UniProtKB-KW"/>
</dbReference>
<comment type="caution">
    <text evidence="7">The sequence shown here is derived from an EMBL/GenBank/DDBJ whole genome shotgun (WGS) entry which is preliminary data.</text>
</comment>
<comment type="similarity">
    <text evidence="1">Belongs to the transposase IS21/IS408/IS1162 family.</text>
</comment>
<proteinExistence type="inferred from homology"/>
<gene>
    <name evidence="7" type="ORF">ADN00_09270</name>
</gene>
<keyword evidence="8" id="KW-1185">Reference proteome</keyword>
<dbReference type="GO" id="GO:0032196">
    <property type="term" value="P:transposition"/>
    <property type="evidence" value="ECO:0007669"/>
    <property type="project" value="UniProtKB-KW"/>
</dbReference>
<dbReference type="RefSeq" id="WP_075062710.1">
    <property type="nucleotide sequence ID" value="NZ_LGCL01000023.1"/>
</dbReference>